<dbReference type="Gramene" id="AET4Gv20655400.11">
    <property type="protein sequence ID" value="AET4Gv20655400.11"/>
    <property type="gene ID" value="AET4Gv20655400"/>
</dbReference>
<organism evidence="1 2">
    <name type="scientific">Aegilops tauschii subsp. strangulata</name>
    <name type="common">Goatgrass</name>
    <dbReference type="NCBI Taxonomy" id="200361"/>
    <lineage>
        <taxon>Eukaryota</taxon>
        <taxon>Viridiplantae</taxon>
        <taxon>Streptophyta</taxon>
        <taxon>Embryophyta</taxon>
        <taxon>Tracheophyta</taxon>
        <taxon>Spermatophyta</taxon>
        <taxon>Magnoliopsida</taxon>
        <taxon>Liliopsida</taxon>
        <taxon>Poales</taxon>
        <taxon>Poaceae</taxon>
        <taxon>BOP clade</taxon>
        <taxon>Pooideae</taxon>
        <taxon>Triticodae</taxon>
        <taxon>Triticeae</taxon>
        <taxon>Triticinae</taxon>
        <taxon>Aegilops</taxon>
    </lineage>
</organism>
<keyword evidence="2" id="KW-1185">Reference proteome</keyword>
<dbReference type="PANTHER" id="PTHR33326">
    <property type="entry name" value="OS05G0543800 PROTEIN"/>
    <property type="match status" value="1"/>
</dbReference>
<dbReference type="EnsemblPlants" id="AET4Gv20655400.11">
    <property type="protein sequence ID" value="AET4Gv20655400.11"/>
    <property type="gene ID" value="AET4Gv20655400"/>
</dbReference>
<evidence type="ECO:0000313" key="2">
    <source>
        <dbReference type="Proteomes" id="UP000015105"/>
    </source>
</evidence>
<sequence length="167" mass="18613">KKKLSTNLLTMFRFRCEYPSYDVPEQLETPLLEPKNTNTSSSSTQPEALTHDILPVSSLGGPFQSLQEAENAITSHLDELRSPMMCTDGLSDAEIGILHALHWPDGTRKKSSKGNAEHRNISLLVQALLDKYNEDHHLLGVYSLSLLPALTPGPLTRIVLFVLIFMF</sequence>
<reference evidence="1" key="3">
    <citation type="journal article" date="2017" name="Nature">
        <title>Genome sequence of the progenitor of the wheat D genome Aegilops tauschii.</title>
        <authorList>
            <person name="Luo M.C."/>
            <person name="Gu Y.Q."/>
            <person name="Puiu D."/>
            <person name="Wang H."/>
            <person name="Twardziok S.O."/>
            <person name="Deal K.R."/>
            <person name="Huo N."/>
            <person name="Zhu T."/>
            <person name="Wang L."/>
            <person name="Wang Y."/>
            <person name="McGuire P.E."/>
            <person name="Liu S."/>
            <person name="Long H."/>
            <person name="Ramasamy R.K."/>
            <person name="Rodriguez J.C."/>
            <person name="Van S.L."/>
            <person name="Yuan L."/>
            <person name="Wang Z."/>
            <person name="Xia Z."/>
            <person name="Xiao L."/>
            <person name="Anderson O.D."/>
            <person name="Ouyang S."/>
            <person name="Liang Y."/>
            <person name="Zimin A.V."/>
            <person name="Pertea G."/>
            <person name="Qi P."/>
            <person name="Bennetzen J.L."/>
            <person name="Dai X."/>
            <person name="Dawson M.W."/>
            <person name="Muller H.G."/>
            <person name="Kugler K."/>
            <person name="Rivarola-Duarte L."/>
            <person name="Spannagl M."/>
            <person name="Mayer K.F.X."/>
            <person name="Lu F.H."/>
            <person name="Bevan M.W."/>
            <person name="Leroy P."/>
            <person name="Li P."/>
            <person name="You F.M."/>
            <person name="Sun Q."/>
            <person name="Liu Z."/>
            <person name="Lyons E."/>
            <person name="Wicker T."/>
            <person name="Salzberg S.L."/>
            <person name="Devos K.M."/>
            <person name="Dvorak J."/>
        </authorList>
    </citation>
    <scope>NUCLEOTIDE SEQUENCE [LARGE SCALE GENOMIC DNA]</scope>
    <source>
        <strain evidence="1">cv. AL8/78</strain>
    </source>
</reference>
<reference evidence="1" key="5">
    <citation type="journal article" date="2021" name="G3 (Bethesda)">
        <title>Aegilops tauschii genome assembly Aet v5.0 features greater sequence contiguity and improved annotation.</title>
        <authorList>
            <person name="Wang L."/>
            <person name="Zhu T."/>
            <person name="Rodriguez J.C."/>
            <person name="Deal K.R."/>
            <person name="Dubcovsky J."/>
            <person name="McGuire P.E."/>
            <person name="Lux T."/>
            <person name="Spannagl M."/>
            <person name="Mayer K.F.X."/>
            <person name="Baldrich P."/>
            <person name="Meyers B.C."/>
            <person name="Huo N."/>
            <person name="Gu Y.Q."/>
            <person name="Zhou H."/>
            <person name="Devos K.M."/>
            <person name="Bennetzen J.L."/>
            <person name="Unver T."/>
            <person name="Budak H."/>
            <person name="Gulick P.J."/>
            <person name="Galiba G."/>
            <person name="Kalapos B."/>
            <person name="Nelson D.R."/>
            <person name="Li P."/>
            <person name="You F.M."/>
            <person name="Luo M.C."/>
            <person name="Dvorak J."/>
        </authorList>
    </citation>
    <scope>NUCLEOTIDE SEQUENCE [LARGE SCALE GENOMIC DNA]</scope>
    <source>
        <strain evidence="1">cv. AL8/78</strain>
    </source>
</reference>
<name>A0A453IRX0_AEGTS</name>
<reference evidence="1" key="4">
    <citation type="submission" date="2019-03" db="UniProtKB">
        <authorList>
            <consortium name="EnsemblPlants"/>
        </authorList>
    </citation>
    <scope>IDENTIFICATION</scope>
</reference>
<reference evidence="2" key="2">
    <citation type="journal article" date="2017" name="Nat. Plants">
        <title>The Aegilops tauschii genome reveals multiple impacts of transposons.</title>
        <authorList>
            <person name="Zhao G."/>
            <person name="Zou C."/>
            <person name="Li K."/>
            <person name="Wang K."/>
            <person name="Li T."/>
            <person name="Gao L."/>
            <person name="Zhang X."/>
            <person name="Wang H."/>
            <person name="Yang Z."/>
            <person name="Liu X."/>
            <person name="Jiang W."/>
            <person name="Mao L."/>
            <person name="Kong X."/>
            <person name="Jiao Y."/>
            <person name="Jia J."/>
        </authorList>
    </citation>
    <scope>NUCLEOTIDE SEQUENCE [LARGE SCALE GENOMIC DNA]</scope>
    <source>
        <strain evidence="2">cv. AL8/78</strain>
    </source>
</reference>
<dbReference type="PANTHER" id="PTHR33326:SF32">
    <property type="match status" value="1"/>
</dbReference>
<dbReference type="AlphaFoldDB" id="A0A453IRX0"/>
<accession>A0A453IRX0</accession>
<evidence type="ECO:0000313" key="1">
    <source>
        <dbReference type="EnsemblPlants" id="AET4Gv20655400.11"/>
    </source>
</evidence>
<proteinExistence type="predicted"/>
<reference evidence="2" key="1">
    <citation type="journal article" date="2014" name="Science">
        <title>Ancient hybridizations among the ancestral genomes of bread wheat.</title>
        <authorList>
            <consortium name="International Wheat Genome Sequencing Consortium,"/>
            <person name="Marcussen T."/>
            <person name="Sandve S.R."/>
            <person name="Heier L."/>
            <person name="Spannagl M."/>
            <person name="Pfeifer M."/>
            <person name="Jakobsen K.S."/>
            <person name="Wulff B.B."/>
            <person name="Steuernagel B."/>
            <person name="Mayer K.F."/>
            <person name="Olsen O.A."/>
        </authorList>
    </citation>
    <scope>NUCLEOTIDE SEQUENCE [LARGE SCALE GENOMIC DNA]</scope>
    <source>
        <strain evidence="2">cv. AL8/78</strain>
    </source>
</reference>
<dbReference type="Proteomes" id="UP000015105">
    <property type="component" value="Chromosome 4D"/>
</dbReference>
<protein>
    <submittedName>
        <fullName evidence="1">Uncharacterized protein</fullName>
    </submittedName>
</protein>